<dbReference type="KEGG" id="hac:Hac_1556"/>
<dbReference type="Proteomes" id="UP000000775">
    <property type="component" value="Chromosome"/>
</dbReference>
<name>Q17VQ4_HELAH</name>
<dbReference type="RefSeq" id="WP_011578357.1">
    <property type="nucleotide sequence ID" value="NC_008229.1"/>
</dbReference>
<evidence type="ECO:0008006" key="4">
    <source>
        <dbReference type="Google" id="ProtNLM"/>
    </source>
</evidence>
<proteinExistence type="predicted"/>
<keyword evidence="3" id="KW-1185">Reference proteome</keyword>
<dbReference type="EMBL" id="AM260522">
    <property type="protein sequence ID" value="CAK00272.1"/>
    <property type="molecule type" value="Genomic_DNA"/>
</dbReference>
<evidence type="ECO:0000256" key="1">
    <source>
        <dbReference type="SAM" id="MobiDB-lite"/>
    </source>
</evidence>
<dbReference type="PROSITE" id="PS51257">
    <property type="entry name" value="PROKAR_LIPOPROTEIN"/>
    <property type="match status" value="1"/>
</dbReference>
<feature type="region of interest" description="Disordered" evidence="1">
    <location>
        <begin position="43"/>
        <end position="73"/>
    </location>
</feature>
<reference evidence="2 3" key="1">
    <citation type="journal article" date="2006" name="PLoS Genet.">
        <title>Who ate whom? Adaptive Helicobacter genomic changes that accompanied a host jump from early humans to large felines.</title>
        <authorList>
            <person name="Eppinger M."/>
            <person name="Baar C."/>
            <person name="Linz B."/>
            <person name="Raddatz G."/>
            <person name="Lanz C."/>
            <person name="Keller H."/>
            <person name="Morelli G."/>
            <person name="Gressmann H."/>
            <person name="Achtman M."/>
            <person name="Schuster S.C."/>
        </authorList>
    </citation>
    <scope>NUCLEOTIDE SEQUENCE [LARGE SCALE GENOMIC DNA]</scope>
    <source>
        <strain evidence="2 3">Sheeba</strain>
    </source>
</reference>
<dbReference type="OrthoDB" id="5327340at2"/>
<dbReference type="GeneID" id="31758815"/>
<evidence type="ECO:0000313" key="3">
    <source>
        <dbReference type="Proteomes" id="UP000000775"/>
    </source>
</evidence>
<evidence type="ECO:0000313" key="2">
    <source>
        <dbReference type="EMBL" id="CAK00272.1"/>
    </source>
</evidence>
<organism evidence="2 3">
    <name type="scientific">Helicobacter acinonychis (strain Sheeba)</name>
    <dbReference type="NCBI Taxonomy" id="382638"/>
    <lineage>
        <taxon>Bacteria</taxon>
        <taxon>Pseudomonadati</taxon>
        <taxon>Campylobacterota</taxon>
        <taxon>Epsilonproteobacteria</taxon>
        <taxon>Campylobacterales</taxon>
        <taxon>Helicobacteraceae</taxon>
        <taxon>Helicobacter</taxon>
    </lineage>
</organism>
<protein>
    <recommendedName>
        <fullName evidence="4">Lipoprotein</fullName>
    </recommendedName>
</protein>
<dbReference type="BioCyc" id="HACI382638:HAC_RS06570-MONOMER"/>
<gene>
    <name evidence="2" type="ordered locus">Hac_1556</name>
</gene>
<accession>Q17VQ4</accession>
<dbReference type="AlphaFoldDB" id="Q17VQ4"/>
<dbReference type="HOGENOM" id="CLU_201114_0_0_7"/>
<sequence length="73" mass="7754">MKTIRSGLMIGALGALLLSGCSSFKSQGLACACVDGKAMKKEAHHTEKQTTTNVPSGLFDPFASEQNHWNTSL</sequence>
<feature type="compositionally biased region" description="Polar residues" evidence="1">
    <location>
        <begin position="64"/>
        <end position="73"/>
    </location>
</feature>